<gene>
    <name evidence="1" type="ORF">AVEN_118402_1</name>
</gene>
<comment type="caution">
    <text evidence="1">The sequence shown here is derived from an EMBL/GenBank/DDBJ whole genome shotgun (WGS) entry which is preliminary data.</text>
</comment>
<dbReference type="EMBL" id="BGPR01000053">
    <property type="protein sequence ID" value="GBL87474.1"/>
    <property type="molecule type" value="Genomic_DNA"/>
</dbReference>
<evidence type="ECO:0000313" key="2">
    <source>
        <dbReference type="Proteomes" id="UP000499080"/>
    </source>
</evidence>
<dbReference type="AlphaFoldDB" id="A0A4Y2B8U5"/>
<protein>
    <recommendedName>
        <fullName evidence="3">Transposase Tc1-like domain-containing protein</fullName>
    </recommendedName>
</protein>
<evidence type="ECO:0000313" key="1">
    <source>
        <dbReference type="EMBL" id="GBL87474.1"/>
    </source>
</evidence>
<keyword evidence="2" id="KW-1185">Reference proteome</keyword>
<reference evidence="1 2" key="1">
    <citation type="journal article" date="2019" name="Sci. Rep.">
        <title>Orb-weaving spider Araneus ventricosus genome elucidates the spidroin gene catalogue.</title>
        <authorList>
            <person name="Kono N."/>
            <person name="Nakamura H."/>
            <person name="Ohtoshi R."/>
            <person name="Moran D.A.P."/>
            <person name="Shinohara A."/>
            <person name="Yoshida Y."/>
            <person name="Fujiwara M."/>
            <person name="Mori M."/>
            <person name="Tomita M."/>
            <person name="Arakawa K."/>
        </authorList>
    </citation>
    <scope>NUCLEOTIDE SEQUENCE [LARGE SCALE GENOMIC DNA]</scope>
</reference>
<proteinExistence type="predicted"/>
<name>A0A4Y2B8U5_ARAVE</name>
<accession>A0A4Y2B8U5</accession>
<dbReference type="Proteomes" id="UP000499080">
    <property type="component" value="Unassembled WGS sequence"/>
</dbReference>
<organism evidence="1 2">
    <name type="scientific">Araneus ventricosus</name>
    <name type="common">Orbweaver spider</name>
    <name type="synonym">Epeira ventricosa</name>
    <dbReference type="NCBI Taxonomy" id="182803"/>
    <lineage>
        <taxon>Eukaryota</taxon>
        <taxon>Metazoa</taxon>
        <taxon>Ecdysozoa</taxon>
        <taxon>Arthropoda</taxon>
        <taxon>Chelicerata</taxon>
        <taxon>Arachnida</taxon>
        <taxon>Araneae</taxon>
        <taxon>Araneomorphae</taxon>
        <taxon>Entelegynae</taxon>
        <taxon>Araneoidea</taxon>
        <taxon>Araneidae</taxon>
        <taxon>Araneus</taxon>
    </lineage>
</organism>
<sequence>MTDDRYLALNARCHRELTTGELYRNIVNVTETIIFYTIVYITKTPTDDRYLAINTRFHGKLTTELSRDISTGTETIISRQTVYKHLAEKGVIPTTDGMLSPQQIAEENPILWIQEN</sequence>
<evidence type="ECO:0008006" key="3">
    <source>
        <dbReference type="Google" id="ProtNLM"/>
    </source>
</evidence>